<feature type="compositionally biased region" description="Low complexity" evidence="1">
    <location>
        <begin position="166"/>
        <end position="180"/>
    </location>
</feature>
<feature type="compositionally biased region" description="Polar residues" evidence="1">
    <location>
        <begin position="189"/>
        <end position="200"/>
    </location>
</feature>
<feature type="transmembrane region" description="Helical" evidence="2">
    <location>
        <begin position="125"/>
        <end position="150"/>
    </location>
</feature>
<sequence length="657" mass="72619">MGKGYKSCSKIFSEIHLSLDYKDYVYKLQVLQQYVLRCDSLPEKSNITEIQLSLDYKNSVYKLSVLQQYVFRCDSMPEQSYITEIQMRLDYKDYGYNLNSTAPRLQALCVQVISPAKICFEVKPVVCIVVVVACCAVVIILLTTLLVVLLPENNDEKATYAKTPRTRPLPTTTVTLGPTEPSKEPTVKMSESPSLTSMKTTRVPHIDTTEVEDVYTTRVTTTKTLGPTESSMEQTAMMSEYPLLTTMQITTTEEANIYTTKYTSSLCVTMLDDGECVATIGECESPKSIYLLSGWNTLCSGVTNKPYCCYTTGATVPTFAPTGMESTIEGITEVSEKPTVRMTEETKLTTAGVTGIPYTASITATGEQNTRFTTTNGLTSAHIITTSEYAMEVSPEPDATTAEISVTTTEMSTTEEVYLSSKVTDEFATTEGMTTLDEGYWSTGVTDMYMTTEGYGGYATTEEDEFGTLFPNHKTTEEKEYGANTEYMTTEGFGATEYMLTAEFGASTEFITTAEIPEPTTEFGYTTLGKDYEYYIVDSENNWLYHKLNCVNAPDGSLAIINTDAQQNEVVDLILQYTDGLENVALNKSANQSSDIDPLETEDMASKGVDGDIDQCTETYSGELVDDHWWRVDLGRNYAVLNVTVYNNVSAGGGKYL</sequence>
<organism evidence="3 4">
    <name type="scientific">Saccoglossus kowalevskii</name>
    <name type="common">Acorn worm</name>
    <dbReference type="NCBI Taxonomy" id="10224"/>
    <lineage>
        <taxon>Eukaryota</taxon>
        <taxon>Metazoa</taxon>
        <taxon>Hemichordata</taxon>
        <taxon>Enteropneusta</taxon>
        <taxon>Harrimaniidae</taxon>
        <taxon>Saccoglossus</taxon>
    </lineage>
</organism>
<dbReference type="Pfam" id="PF22633">
    <property type="entry name" value="F5_F8_type_C_2"/>
    <property type="match status" value="1"/>
</dbReference>
<dbReference type="Gene3D" id="2.60.120.260">
    <property type="entry name" value="Galactose-binding domain-like"/>
    <property type="match status" value="1"/>
</dbReference>
<dbReference type="Proteomes" id="UP000694865">
    <property type="component" value="Unplaced"/>
</dbReference>
<evidence type="ECO:0000313" key="3">
    <source>
        <dbReference type="Proteomes" id="UP000694865"/>
    </source>
</evidence>
<dbReference type="InterPro" id="IPR051941">
    <property type="entry name" value="BG_Antigen-Binding_Lectin"/>
</dbReference>
<dbReference type="SUPFAM" id="SSF49785">
    <property type="entry name" value="Galactose-binding domain-like"/>
    <property type="match status" value="1"/>
</dbReference>
<evidence type="ECO:0000313" key="4">
    <source>
        <dbReference type="RefSeq" id="XP_006824029.1"/>
    </source>
</evidence>
<dbReference type="InterPro" id="IPR008979">
    <property type="entry name" value="Galactose-bd-like_sf"/>
</dbReference>
<keyword evidence="2" id="KW-1133">Transmembrane helix</keyword>
<dbReference type="PANTHER" id="PTHR45713:SF6">
    <property type="entry name" value="F5_8 TYPE C DOMAIN-CONTAINING PROTEIN"/>
    <property type="match status" value="1"/>
</dbReference>
<protein>
    <submittedName>
        <fullName evidence="4">Cell agglutination protein 1742.01-like</fullName>
    </submittedName>
</protein>
<dbReference type="GeneID" id="102802955"/>
<keyword evidence="2" id="KW-0472">Membrane</keyword>
<dbReference type="PANTHER" id="PTHR45713">
    <property type="entry name" value="FTP DOMAIN-CONTAINING PROTEIN"/>
    <property type="match status" value="1"/>
</dbReference>
<reference evidence="4" key="1">
    <citation type="submission" date="2025-08" db="UniProtKB">
        <authorList>
            <consortium name="RefSeq"/>
        </authorList>
    </citation>
    <scope>IDENTIFICATION</scope>
    <source>
        <tissue evidence="4">Testes</tissue>
    </source>
</reference>
<feature type="region of interest" description="Disordered" evidence="1">
    <location>
        <begin position="163"/>
        <end position="201"/>
    </location>
</feature>
<name>A0ABM0MVI8_SACKO</name>
<proteinExistence type="predicted"/>
<accession>A0ABM0MVI8</accession>
<evidence type="ECO:0000256" key="1">
    <source>
        <dbReference type="SAM" id="MobiDB-lite"/>
    </source>
</evidence>
<dbReference type="RefSeq" id="XP_006824029.1">
    <property type="nucleotide sequence ID" value="XM_006823966.1"/>
</dbReference>
<gene>
    <name evidence="4" type="primary">LOC102802955</name>
</gene>
<evidence type="ECO:0000256" key="2">
    <source>
        <dbReference type="SAM" id="Phobius"/>
    </source>
</evidence>
<keyword evidence="3" id="KW-1185">Reference proteome</keyword>
<keyword evidence="2" id="KW-0812">Transmembrane</keyword>